<dbReference type="PANTHER" id="PTHR12213">
    <property type="entry name" value="CORRINOID ADENOSYLTRANSFERASE"/>
    <property type="match status" value="1"/>
</dbReference>
<dbReference type="FunFam" id="1.20.1200.10:FF:000001">
    <property type="entry name" value="Cob(I)yrinic acid a,c-diamide adenosyltransferase"/>
    <property type="match status" value="1"/>
</dbReference>
<evidence type="ECO:0000256" key="1">
    <source>
        <dbReference type="ARBA" id="ARBA00007487"/>
    </source>
</evidence>
<evidence type="ECO:0000256" key="7">
    <source>
        <dbReference type="ARBA" id="ARBA00056747"/>
    </source>
</evidence>
<dbReference type="EMBL" id="HBFM01009233">
    <property type="protein sequence ID" value="CAD8769518.1"/>
    <property type="molecule type" value="Transcribed_RNA"/>
</dbReference>
<dbReference type="PANTHER" id="PTHR12213:SF0">
    <property type="entry name" value="CORRINOID ADENOSYLTRANSFERASE MMAB"/>
    <property type="match status" value="1"/>
</dbReference>
<evidence type="ECO:0000313" key="12">
    <source>
        <dbReference type="EMBL" id="CAD8769518.1"/>
    </source>
</evidence>
<proteinExistence type="inferred from homology"/>
<dbReference type="InterPro" id="IPR029499">
    <property type="entry name" value="PduO-typ"/>
</dbReference>
<evidence type="ECO:0000256" key="5">
    <source>
        <dbReference type="ARBA" id="ARBA00022840"/>
    </source>
</evidence>
<comment type="similarity">
    <text evidence="1 10">Belongs to the Cob(I)alamin adenosyltransferase family.</text>
</comment>
<dbReference type="GO" id="GO:0005524">
    <property type="term" value="F:ATP binding"/>
    <property type="evidence" value="ECO:0007669"/>
    <property type="project" value="UniProtKB-UniRule"/>
</dbReference>
<dbReference type="InterPro" id="IPR036451">
    <property type="entry name" value="CblAdoTrfase-like_sf"/>
</dbReference>
<accession>A0A7S0YGR9</accession>
<evidence type="ECO:0000256" key="3">
    <source>
        <dbReference type="ARBA" id="ARBA00022679"/>
    </source>
</evidence>
<dbReference type="GO" id="GO:0008817">
    <property type="term" value="F:corrinoid adenosyltransferase activity"/>
    <property type="evidence" value="ECO:0007669"/>
    <property type="project" value="TreeGrafter"/>
</dbReference>
<sequence>MDNEHRARVYTKTGDQGTTSLYDGTRLPKDSDYFQALGDLDELNCAIGLAREFAKKSFASMPESSFVVQNAEALEEALADDRAVTPASFLDQLAEIQQLLFDAGAAVATPPTTTNEGKREKTAWDKKYGDGWPTLLLERWMNSMDSELPPLRNFILPSGGFAGAHIHMARAICRRAERSIVALKQMGLFDQDHVLIFINRLSDYLFVSSRWMSHKSGEPEVQWDIARVTRPRWALEDKK</sequence>
<dbReference type="SUPFAM" id="SSF89028">
    <property type="entry name" value="Cobalamin adenosyltransferase-like"/>
    <property type="match status" value="1"/>
</dbReference>
<evidence type="ECO:0000256" key="9">
    <source>
        <dbReference type="ARBA" id="ARBA00075216"/>
    </source>
</evidence>
<evidence type="ECO:0000256" key="2">
    <source>
        <dbReference type="ARBA" id="ARBA00011233"/>
    </source>
</evidence>
<organism evidence="12">
    <name type="scientific">Polytomella parva</name>
    <dbReference type="NCBI Taxonomy" id="51329"/>
    <lineage>
        <taxon>Eukaryota</taxon>
        <taxon>Viridiplantae</taxon>
        <taxon>Chlorophyta</taxon>
        <taxon>core chlorophytes</taxon>
        <taxon>Chlorophyceae</taxon>
        <taxon>CS clade</taxon>
        <taxon>Chlamydomonadales</taxon>
        <taxon>Chlamydomonadaceae</taxon>
        <taxon>Polytomella</taxon>
    </lineage>
</organism>
<feature type="domain" description="Cobalamin adenosyltransferase-like" evidence="11">
    <location>
        <begin position="9"/>
        <end position="211"/>
    </location>
</feature>
<protein>
    <recommendedName>
        <fullName evidence="8">Corrinoid adenosyltransferase MMAB</fullName>
    </recommendedName>
    <alternativeName>
        <fullName evidence="9">ATP:co(I)rrinoid adenosyltransferase MMAB</fullName>
    </alternativeName>
</protein>
<evidence type="ECO:0000256" key="10">
    <source>
        <dbReference type="RuleBase" id="RU366026"/>
    </source>
</evidence>
<comment type="subunit">
    <text evidence="2">Homotrimer.</text>
</comment>
<dbReference type="AlphaFoldDB" id="A0A7S0YGR9"/>
<reference evidence="12" key="1">
    <citation type="submission" date="2021-01" db="EMBL/GenBank/DDBJ databases">
        <authorList>
            <person name="Corre E."/>
            <person name="Pelletier E."/>
            <person name="Niang G."/>
            <person name="Scheremetjew M."/>
            <person name="Finn R."/>
            <person name="Kale V."/>
            <person name="Holt S."/>
            <person name="Cochrane G."/>
            <person name="Meng A."/>
            <person name="Brown T."/>
            <person name="Cohen L."/>
        </authorList>
    </citation>
    <scope>NUCLEOTIDE SEQUENCE</scope>
    <source>
        <strain evidence="12">SAG 63-3</strain>
    </source>
</reference>
<evidence type="ECO:0000256" key="8">
    <source>
        <dbReference type="ARBA" id="ARBA00071654"/>
    </source>
</evidence>
<dbReference type="InterPro" id="IPR016030">
    <property type="entry name" value="CblAdoTrfase-like"/>
</dbReference>
<dbReference type="GO" id="GO:0009235">
    <property type="term" value="P:cobalamin metabolic process"/>
    <property type="evidence" value="ECO:0007669"/>
    <property type="project" value="UniProtKB-ARBA"/>
</dbReference>
<evidence type="ECO:0000256" key="4">
    <source>
        <dbReference type="ARBA" id="ARBA00022741"/>
    </source>
</evidence>
<evidence type="ECO:0000259" key="11">
    <source>
        <dbReference type="Pfam" id="PF01923"/>
    </source>
</evidence>
<name>A0A7S0YGR9_9CHLO</name>
<comment type="function">
    <text evidence="7">Converts cob(I)alamin to adenosylcobalamin (adenosylcob(III)alamin), a coenzyme for methylmalonyl-CoA mutase, therefore participates in the final step of the vitamin B12 conversion. Generates adenosylcobalamin (AdoCbl) and directly delivers the cofactor to MUT in a transfer that is stimulated by ATP-binding to MMAB and gated by MMAA.</text>
</comment>
<comment type="catalytic activity">
    <reaction evidence="6">
        <text>cob(I)alamin-[corrinoid adenosyltransferase] + ATP = apo-[corrinoid adenosyltransferase] + adenosylcob(III)alamin + triphosphate</text>
        <dbReference type="Rhea" id="RHEA:56796"/>
        <dbReference type="Rhea" id="RHEA-COMP:14743"/>
        <dbReference type="Rhea" id="RHEA-COMP:14744"/>
        <dbReference type="ChEBI" id="CHEBI:18036"/>
        <dbReference type="ChEBI" id="CHEBI:18408"/>
        <dbReference type="ChEBI" id="CHEBI:30616"/>
        <dbReference type="ChEBI" id="CHEBI:60488"/>
        <dbReference type="ChEBI" id="CHEBI:83228"/>
    </reaction>
    <physiologicalReaction direction="left-to-right" evidence="6">
        <dbReference type="Rhea" id="RHEA:56797"/>
    </physiologicalReaction>
</comment>
<gene>
    <name evidence="12" type="ORF">PPAR00522_LOCUS5916</name>
</gene>
<keyword evidence="5 10" id="KW-0067">ATP-binding</keyword>
<keyword evidence="3 10" id="KW-0808">Transferase</keyword>
<keyword evidence="4 10" id="KW-0547">Nucleotide-binding</keyword>
<evidence type="ECO:0000256" key="6">
    <source>
        <dbReference type="ARBA" id="ARBA00051988"/>
    </source>
</evidence>
<dbReference type="Gene3D" id="1.20.1200.10">
    <property type="entry name" value="Cobalamin adenosyltransferase-like"/>
    <property type="match status" value="1"/>
</dbReference>
<dbReference type="Pfam" id="PF01923">
    <property type="entry name" value="Cob_adeno_trans"/>
    <property type="match status" value="1"/>
</dbReference>